<keyword evidence="3" id="KW-1185">Reference proteome</keyword>
<reference evidence="2 3" key="1">
    <citation type="submission" date="2024-02" db="EMBL/GenBank/DDBJ databases">
        <title>High-quality chromosome-scale genome assembly of Pensacola bahiagrass (Paspalum notatum Flugge var. saurae).</title>
        <authorList>
            <person name="Vega J.M."/>
            <person name="Podio M."/>
            <person name="Orjuela J."/>
            <person name="Siena L.A."/>
            <person name="Pessino S.C."/>
            <person name="Combes M.C."/>
            <person name="Mariac C."/>
            <person name="Albertini E."/>
            <person name="Pupilli F."/>
            <person name="Ortiz J.P.A."/>
            <person name="Leblanc O."/>
        </authorList>
    </citation>
    <scope>NUCLEOTIDE SEQUENCE [LARGE SCALE GENOMIC DNA]</scope>
    <source>
        <strain evidence="2">R1</strain>
        <tissue evidence="2">Leaf</tissue>
    </source>
</reference>
<proteinExistence type="inferred from homology"/>
<dbReference type="InterPro" id="IPR050898">
    <property type="entry name" value="Plant_acyltransferase"/>
</dbReference>
<dbReference type="Gene3D" id="3.30.559.10">
    <property type="entry name" value="Chloramphenicol acetyltransferase-like domain"/>
    <property type="match status" value="2"/>
</dbReference>
<dbReference type="GO" id="GO:0016747">
    <property type="term" value="F:acyltransferase activity, transferring groups other than amino-acyl groups"/>
    <property type="evidence" value="ECO:0007669"/>
    <property type="project" value="UniProtKB-ARBA"/>
</dbReference>
<dbReference type="PANTHER" id="PTHR31147">
    <property type="entry name" value="ACYL TRANSFERASE 4"/>
    <property type="match status" value="1"/>
</dbReference>
<dbReference type="AlphaFoldDB" id="A0AAQ3U4Z1"/>
<evidence type="ECO:0000256" key="1">
    <source>
        <dbReference type="ARBA" id="ARBA00009861"/>
    </source>
</evidence>
<protein>
    <submittedName>
        <fullName evidence="2">Uncharacterized protein</fullName>
    </submittedName>
</protein>
<name>A0AAQ3U4Z1_PASNO</name>
<dbReference type="EMBL" id="CP144751">
    <property type="protein sequence ID" value="WVZ83962.1"/>
    <property type="molecule type" value="Genomic_DNA"/>
</dbReference>
<gene>
    <name evidence="2" type="ORF">U9M48_031048</name>
</gene>
<accession>A0AAQ3U4Z1</accession>
<comment type="similarity">
    <text evidence="1">Belongs to the plant acyltransferase family.</text>
</comment>
<dbReference type="Proteomes" id="UP001341281">
    <property type="component" value="Chromosome 07"/>
</dbReference>
<organism evidence="2 3">
    <name type="scientific">Paspalum notatum var. saurae</name>
    <dbReference type="NCBI Taxonomy" id="547442"/>
    <lineage>
        <taxon>Eukaryota</taxon>
        <taxon>Viridiplantae</taxon>
        <taxon>Streptophyta</taxon>
        <taxon>Embryophyta</taxon>
        <taxon>Tracheophyta</taxon>
        <taxon>Spermatophyta</taxon>
        <taxon>Magnoliopsida</taxon>
        <taxon>Liliopsida</taxon>
        <taxon>Poales</taxon>
        <taxon>Poaceae</taxon>
        <taxon>PACMAD clade</taxon>
        <taxon>Panicoideae</taxon>
        <taxon>Andropogonodae</taxon>
        <taxon>Paspaleae</taxon>
        <taxon>Paspalinae</taxon>
        <taxon>Paspalum</taxon>
    </lineage>
</organism>
<sequence>MSITVTKSSAVIVAPSTSPATTAPPPVQQHLKLSSFDKALAFSPFTSFLVFDHAIPEPAETVRKALSRALVPYFALAGRLTRGPGGDGDDLRISCTGEGVSFVSASASCSLDDVKLFDLPFAALLRELAVDYPEESCRPSDPLVLMQVTEFSCGGYVVGTAWNHAVADGTGIAQFLGAVGDFARGLPQPCVFPVSCGDDSLPELPPLATFIEKTMVSLEPQGFVYQDITVPWKVIDRIRSEFASGDDSCTVYEAVVAVLWQCRTRVVMSDPDAAAPLVFAANVRGLVGARSGYFGNCITSAVIVPRCGEVASGGIGDVVKLIKRAKKGIPDQFRGVAIDGGGDSVQRDDALFGYNAFYVSSWRNLGFDVADMGGGRPARVMCHVELTAVPNCMACLPCTGKDGANVLALCVREEHVGVFLAELDKWAWHDGRPQRYFAWGR</sequence>
<evidence type="ECO:0000313" key="3">
    <source>
        <dbReference type="Proteomes" id="UP001341281"/>
    </source>
</evidence>
<dbReference type="PANTHER" id="PTHR31147:SF8">
    <property type="entry name" value="OS04G0194466 PROTEIN"/>
    <property type="match status" value="1"/>
</dbReference>
<dbReference type="Pfam" id="PF02458">
    <property type="entry name" value="Transferase"/>
    <property type="match status" value="1"/>
</dbReference>
<dbReference type="InterPro" id="IPR023213">
    <property type="entry name" value="CAT-like_dom_sf"/>
</dbReference>
<evidence type="ECO:0000313" key="2">
    <source>
        <dbReference type="EMBL" id="WVZ83962.1"/>
    </source>
</evidence>